<organism evidence="1 2">
    <name type="scientific">Kushneria phyllosphaerae</name>
    <dbReference type="NCBI Taxonomy" id="2100822"/>
    <lineage>
        <taxon>Bacteria</taxon>
        <taxon>Pseudomonadati</taxon>
        <taxon>Pseudomonadota</taxon>
        <taxon>Gammaproteobacteria</taxon>
        <taxon>Oceanospirillales</taxon>
        <taxon>Halomonadaceae</taxon>
        <taxon>Kushneria</taxon>
    </lineage>
</organism>
<dbReference type="RefSeq" id="WP_108841845.1">
    <property type="nucleotide sequence ID" value="NZ_ONZI01000001.1"/>
</dbReference>
<dbReference type="Pfam" id="PF04393">
    <property type="entry name" value="DUF535"/>
    <property type="match status" value="1"/>
</dbReference>
<name>A0A2R8CJM3_9GAMM</name>
<keyword evidence="2" id="KW-1185">Reference proteome</keyword>
<dbReference type="EMBL" id="ONZI01000001">
    <property type="protein sequence ID" value="SPJ33075.1"/>
    <property type="molecule type" value="Genomic_DNA"/>
</dbReference>
<dbReference type="OrthoDB" id="6835762at2"/>
<evidence type="ECO:0000313" key="1">
    <source>
        <dbReference type="EMBL" id="SPJ33075.1"/>
    </source>
</evidence>
<sequence>MNHVTASPHWERLSSWHAARHVYPKRREWKMRYKMFVRATLHQGVHRALLMGISLNPLLERAVSNRANLLNKPFRPYISIRYGHIERLRHLLLHYQLQRHLLNDDISARITQRPGLWLGECVVGGEKASIHLGYRGAHDKEGEMMLMIIRPPRKRLYSAALSFMRDDQGRPVLCLGTIQGSRQQSDWNRQFTRDHFGLRPQSLMVELTQMLARALGMPDIYCVDNAHHVYRAKPNGRRQRGFDLDALILEHGGEANTSGWVVLPADQRRKALETIASKKRSMYRKRYVWLDALEARVEQAMVGQAPAGTVEPVASDRLPTDRTPASMRADVRADVLERTDASVVL</sequence>
<gene>
    <name evidence="1" type="ORF">KSP9073_01078</name>
</gene>
<evidence type="ECO:0000313" key="2">
    <source>
        <dbReference type="Proteomes" id="UP000244934"/>
    </source>
</evidence>
<protein>
    <recommendedName>
        <fullName evidence="3">DUF535 domain-containing protein</fullName>
    </recommendedName>
</protein>
<dbReference type="Proteomes" id="UP000244934">
    <property type="component" value="Unassembled WGS sequence"/>
</dbReference>
<dbReference type="GO" id="GO:0006974">
    <property type="term" value="P:DNA damage response"/>
    <property type="evidence" value="ECO:0007669"/>
    <property type="project" value="TreeGrafter"/>
</dbReference>
<dbReference type="PANTHER" id="PTHR38785">
    <property type="entry name" value="HOMOLOG OF VIRK"/>
    <property type="match status" value="1"/>
</dbReference>
<dbReference type="InterPro" id="IPR007488">
    <property type="entry name" value="DUF535"/>
</dbReference>
<accession>A0A2R8CJM3</accession>
<evidence type="ECO:0008006" key="3">
    <source>
        <dbReference type="Google" id="ProtNLM"/>
    </source>
</evidence>
<proteinExistence type="predicted"/>
<dbReference type="PANTHER" id="PTHR38785:SF1">
    <property type="entry name" value="HOMOLOG OF VIRK"/>
    <property type="match status" value="1"/>
</dbReference>
<dbReference type="AlphaFoldDB" id="A0A2R8CJM3"/>
<reference evidence="2" key="1">
    <citation type="submission" date="2018-03" db="EMBL/GenBank/DDBJ databases">
        <authorList>
            <person name="Navarro De La Torre S."/>
        </authorList>
    </citation>
    <scope>NUCLEOTIDE SEQUENCE [LARGE SCALE GENOMIC DNA]</scope>
    <source>
        <strain evidence="2">EAod3</strain>
    </source>
</reference>